<comment type="caution">
    <text evidence="2">The sequence shown here is derived from an EMBL/GenBank/DDBJ whole genome shotgun (WGS) entry which is preliminary data.</text>
</comment>
<protein>
    <recommendedName>
        <fullName evidence="4">Very-short-patch-repair endonuclease</fullName>
    </recommendedName>
</protein>
<keyword evidence="3" id="KW-1185">Reference proteome</keyword>
<reference evidence="2 3" key="1">
    <citation type="submission" date="2019-06" db="EMBL/GenBank/DDBJ databases">
        <title>Sequencing the genomes of 1000 actinobacteria strains.</title>
        <authorList>
            <person name="Klenk H.-P."/>
        </authorList>
    </citation>
    <scope>NUCLEOTIDE SEQUENCE [LARGE SCALE GENOMIC DNA]</scope>
    <source>
        <strain evidence="2 3">DSM 12335</strain>
    </source>
</reference>
<evidence type="ECO:0008006" key="4">
    <source>
        <dbReference type="Google" id="ProtNLM"/>
    </source>
</evidence>
<dbReference type="AlphaFoldDB" id="A0A542YLX1"/>
<feature type="region of interest" description="Disordered" evidence="1">
    <location>
        <begin position="1"/>
        <end position="26"/>
    </location>
</feature>
<dbReference type="OrthoDB" id="5176673at2"/>
<evidence type="ECO:0000313" key="3">
    <source>
        <dbReference type="Proteomes" id="UP000319516"/>
    </source>
</evidence>
<accession>A0A542YLX1</accession>
<proteinExistence type="predicted"/>
<gene>
    <name evidence="2" type="ORF">FB467_0106</name>
</gene>
<evidence type="ECO:0000313" key="2">
    <source>
        <dbReference type="EMBL" id="TQL49041.1"/>
    </source>
</evidence>
<name>A0A542YLX1_9MICO</name>
<dbReference type="Proteomes" id="UP000319516">
    <property type="component" value="Unassembled WGS sequence"/>
</dbReference>
<dbReference type="RefSeq" id="WP_141783351.1">
    <property type="nucleotide sequence ID" value="NZ_BAAAIK010000008.1"/>
</dbReference>
<dbReference type="EMBL" id="VFOP01000001">
    <property type="protein sequence ID" value="TQL49041.1"/>
    <property type="molecule type" value="Genomic_DNA"/>
</dbReference>
<organism evidence="2 3">
    <name type="scientific">Ornithinicoccus hortensis</name>
    <dbReference type="NCBI Taxonomy" id="82346"/>
    <lineage>
        <taxon>Bacteria</taxon>
        <taxon>Bacillati</taxon>
        <taxon>Actinomycetota</taxon>
        <taxon>Actinomycetes</taxon>
        <taxon>Micrococcales</taxon>
        <taxon>Intrasporangiaceae</taxon>
        <taxon>Ornithinicoccus</taxon>
    </lineage>
</organism>
<sequence>MQDPLEQPPRRPDGFVGESGDDGSGLTRFERRELARQRRLVRLHRGLYLPREVWDAAPEQERYRWRAAAQVTSLKAEVAVSHGSAAVLLGLPLWGHQPTRLHLSLTGPGRGWRREGYTVHRSYGEDSVVPASAPPVVLPVLAALGLAETDGFLAGVTALDAALHRGLTTIEEARQWLGRLRRRPGMRMMTRVVEAADGLSESPLETKARLCVRLLGYRVSLQVVLRTVDGEFVARVDLLIEELGVVIEVDGQTKYRTDAGGGSVQTLLSEKQRESAIRDLGYGVVRVDNRGLESLADLDRRIRDAADRAAPWVKRPRPPAA</sequence>
<evidence type="ECO:0000256" key="1">
    <source>
        <dbReference type="SAM" id="MobiDB-lite"/>
    </source>
</evidence>